<keyword evidence="8 10" id="KW-0413">Isomerase</keyword>
<dbReference type="EMBL" id="BSDE01000003">
    <property type="protein sequence ID" value="GLH73114.1"/>
    <property type="molecule type" value="Genomic_DNA"/>
</dbReference>
<dbReference type="CDD" id="cd05247">
    <property type="entry name" value="UDP_G4E_1_SDR_e"/>
    <property type="match status" value="1"/>
</dbReference>
<evidence type="ECO:0000256" key="7">
    <source>
        <dbReference type="ARBA" id="ARBA00023027"/>
    </source>
</evidence>
<dbReference type="InterPro" id="IPR005886">
    <property type="entry name" value="UDP_G4E"/>
</dbReference>
<evidence type="ECO:0000256" key="1">
    <source>
        <dbReference type="ARBA" id="ARBA00000083"/>
    </source>
</evidence>
<organism evidence="12 13">
    <name type="scientific">Geothrix limicola</name>
    <dbReference type="NCBI Taxonomy" id="2927978"/>
    <lineage>
        <taxon>Bacteria</taxon>
        <taxon>Pseudomonadati</taxon>
        <taxon>Acidobacteriota</taxon>
        <taxon>Holophagae</taxon>
        <taxon>Holophagales</taxon>
        <taxon>Holophagaceae</taxon>
        <taxon>Geothrix</taxon>
    </lineage>
</organism>
<dbReference type="Proteomes" id="UP001165069">
    <property type="component" value="Unassembled WGS sequence"/>
</dbReference>
<protein>
    <recommendedName>
        <fullName evidence="6 10">UDP-glucose 4-epimerase</fullName>
        <ecNumber evidence="5 10">5.1.3.2</ecNumber>
    </recommendedName>
</protein>
<dbReference type="NCBIfam" id="TIGR01179">
    <property type="entry name" value="galE"/>
    <property type="match status" value="1"/>
</dbReference>
<evidence type="ECO:0000256" key="4">
    <source>
        <dbReference type="ARBA" id="ARBA00007637"/>
    </source>
</evidence>
<gene>
    <name evidence="12" type="ORF">GETHLI_16160</name>
</gene>
<comment type="caution">
    <text evidence="12">The sequence shown here is derived from an EMBL/GenBank/DDBJ whole genome shotgun (WGS) entry which is preliminary data.</text>
</comment>
<comment type="cofactor">
    <cofactor evidence="2 10">
        <name>NAD(+)</name>
        <dbReference type="ChEBI" id="CHEBI:57540"/>
    </cofactor>
</comment>
<dbReference type="PANTHER" id="PTHR43725:SF53">
    <property type="entry name" value="UDP-ARABINOSE 4-EPIMERASE 1"/>
    <property type="match status" value="1"/>
</dbReference>
<dbReference type="InterPro" id="IPR036291">
    <property type="entry name" value="NAD(P)-bd_dom_sf"/>
</dbReference>
<dbReference type="EC" id="5.1.3.2" evidence="5 10"/>
<dbReference type="RefSeq" id="WP_285573731.1">
    <property type="nucleotide sequence ID" value="NZ_BSDE01000003.1"/>
</dbReference>
<comment type="similarity">
    <text evidence="4 10">Belongs to the NAD(P)-dependent epimerase/dehydratase family.</text>
</comment>
<evidence type="ECO:0000256" key="5">
    <source>
        <dbReference type="ARBA" id="ARBA00013189"/>
    </source>
</evidence>
<evidence type="ECO:0000256" key="6">
    <source>
        <dbReference type="ARBA" id="ARBA00018569"/>
    </source>
</evidence>
<keyword evidence="13" id="KW-1185">Reference proteome</keyword>
<dbReference type="InterPro" id="IPR001509">
    <property type="entry name" value="Epimerase_deHydtase"/>
</dbReference>
<dbReference type="PANTHER" id="PTHR43725">
    <property type="entry name" value="UDP-GLUCOSE 4-EPIMERASE"/>
    <property type="match status" value="1"/>
</dbReference>
<proteinExistence type="inferred from homology"/>
<comment type="catalytic activity">
    <reaction evidence="1 10">
        <text>UDP-alpha-D-glucose = UDP-alpha-D-galactose</text>
        <dbReference type="Rhea" id="RHEA:22168"/>
        <dbReference type="ChEBI" id="CHEBI:58885"/>
        <dbReference type="ChEBI" id="CHEBI:66914"/>
        <dbReference type="EC" id="5.1.3.2"/>
    </reaction>
</comment>
<feature type="domain" description="NAD-dependent epimerase/dehydratase" evidence="11">
    <location>
        <begin position="5"/>
        <end position="251"/>
    </location>
</feature>
<accession>A0ABQ5QEV7</accession>
<dbReference type="SUPFAM" id="SSF51735">
    <property type="entry name" value="NAD(P)-binding Rossmann-fold domains"/>
    <property type="match status" value="1"/>
</dbReference>
<dbReference type="Gene3D" id="3.90.25.10">
    <property type="entry name" value="UDP-galactose 4-epimerase, domain 1"/>
    <property type="match status" value="1"/>
</dbReference>
<sequence>MTAHVLVTGGAGFIGSHTVDLLIREGYAVTVLDSLEKGHRAAVHPEAAFVQGDCGDPVLLDMIFAERPVDAVLHFAAYIEAGESMREPGRFFVNNTARPMVLLDAMMRAGVKQFVFSSTAATYGEPLYTPIDEKHPQSPTNAYGYAKLLVEGALDWMHRLRGLDYAALRYFNASGCSERLGEDHHPETHLIPLILDVAAGRRDAIKLFGTDYPTPDGTCIRDYIHVEDLAAAHLLALRALGKGTPLIYNLGNGQGYSVRQVIDVARRITGHPIPVEVEPRRAGDPAVLVASSDKIRQELGWEPRYPSLESIVQSTWNWRRQHPVGYGA</sequence>
<evidence type="ECO:0000313" key="12">
    <source>
        <dbReference type="EMBL" id="GLH73114.1"/>
    </source>
</evidence>
<evidence type="ECO:0000256" key="8">
    <source>
        <dbReference type="ARBA" id="ARBA00023235"/>
    </source>
</evidence>
<dbReference type="Gene3D" id="3.40.50.720">
    <property type="entry name" value="NAD(P)-binding Rossmann-like Domain"/>
    <property type="match status" value="1"/>
</dbReference>
<comment type="subunit">
    <text evidence="10">Homodimer.</text>
</comment>
<reference evidence="12 13" key="1">
    <citation type="journal article" date="2023" name="Antonie Van Leeuwenhoek">
        <title>Mesoterricola silvestris gen. nov., sp. nov., Mesoterricola sediminis sp. nov., Geothrix oryzae sp. nov., Geothrix edaphica sp. nov., Geothrix rubra sp. nov., and Geothrix limicola sp. nov., six novel members of Acidobacteriota isolated from soils.</title>
        <authorList>
            <person name="Itoh H."/>
            <person name="Sugisawa Y."/>
            <person name="Mise K."/>
            <person name="Xu Z."/>
            <person name="Kuniyasu M."/>
            <person name="Ushijima N."/>
            <person name="Kawano K."/>
            <person name="Kobayashi E."/>
            <person name="Shiratori Y."/>
            <person name="Masuda Y."/>
            <person name="Senoo K."/>
        </authorList>
    </citation>
    <scope>NUCLEOTIDE SEQUENCE [LARGE SCALE GENOMIC DNA]</scope>
    <source>
        <strain evidence="12 13">Red804</strain>
    </source>
</reference>
<evidence type="ECO:0000256" key="2">
    <source>
        <dbReference type="ARBA" id="ARBA00001911"/>
    </source>
</evidence>
<keyword evidence="7 10" id="KW-0520">NAD</keyword>
<evidence type="ECO:0000256" key="9">
    <source>
        <dbReference type="ARBA" id="ARBA00023277"/>
    </source>
</evidence>
<dbReference type="Pfam" id="PF01370">
    <property type="entry name" value="Epimerase"/>
    <property type="match status" value="1"/>
</dbReference>
<keyword evidence="9 10" id="KW-0119">Carbohydrate metabolism</keyword>
<evidence type="ECO:0000256" key="10">
    <source>
        <dbReference type="RuleBase" id="RU366046"/>
    </source>
</evidence>
<evidence type="ECO:0000313" key="13">
    <source>
        <dbReference type="Proteomes" id="UP001165069"/>
    </source>
</evidence>
<evidence type="ECO:0000256" key="3">
    <source>
        <dbReference type="ARBA" id="ARBA00004947"/>
    </source>
</evidence>
<name>A0ABQ5QEV7_9BACT</name>
<comment type="pathway">
    <text evidence="3 10">Carbohydrate metabolism; galactose metabolism.</text>
</comment>
<evidence type="ECO:0000259" key="11">
    <source>
        <dbReference type="Pfam" id="PF01370"/>
    </source>
</evidence>